<dbReference type="PANTHER" id="PTHR41313:SF1">
    <property type="entry name" value="DNA METHYLASE ADENINE-SPECIFIC DOMAIN-CONTAINING PROTEIN"/>
    <property type="match status" value="1"/>
</dbReference>
<dbReference type="Gene3D" id="1.10.150.470">
    <property type="match status" value="1"/>
</dbReference>
<dbReference type="GO" id="GO:0003677">
    <property type="term" value="F:DNA binding"/>
    <property type="evidence" value="ECO:0007669"/>
    <property type="project" value="InterPro"/>
</dbReference>
<protein>
    <submittedName>
        <fullName evidence="3">Site-specific DNA-methyltransferase (Adenine-specific)</fullName>
    </submittedName>
</protein>
<evidence type="ECO:0000259" key="1">
    <source>
        <dbReference type="Pfam" id="PF02384"/>
    </source>
</evidence>
<dbReference type="Gene3D" id="3.40.50.150">
    <property type="entry name" value="Vaccinia Virus protein VP39"/>
    <property type="match status" value="1"/>
</dbReference>
<dbReference type="PRINTS" id="PR00507">
    <property type="entry name" value="N12N6MTFRASE"/>
</dbReference>
<dbReference type="InterPro" id="IPR029063">
    <property type="entry name" value="SAM-dependent_MTases_sf"/>
</dbReference>
<proteinExistence type="predicted"/>
<sequence length="337" mass="37983">MSQKEIERLFSELDTSVQLLQKELGVSYLEGLSETGENIVDGRKVAQDSDRLSDQAVKVLTSLYQKLPLNKMDSEEIRKSFQLALLKGAKSDQVQANHQMTPDAIGFILAYLIEKVIDADIKKIRLLDPAIGTGNLLSTVYNSLTLKKIEVEVEGIDNDDLLLSLALINFELQGQKLKLTHQDALTDLLLDPVDVVVSDLPVGFYPIDENAKRFKTSSNEGHSYAHHLFIEQSIYYLKDSGYGVFLVPTQLFESKESAALTKMIQSEAFLQGMLHLPKELFKSEQSRKSILLVQKKGGKAKQAKQVLLAQIPDFKNQTSMQHFMQEVENWKQENIKI</sequence>
<feature type="domain" description="YtxK-like N-terminal helical" evidence="2">
    <location>
        <begin position="7"/>
        <end position="88"/>
    </location>
</feature>
<keyword evidence="4" id="KW-1185">Reference proteome</keyword>
<feature type="domain" description="DNA methylase adenine-specific" evidence="1">
    <location>
        <begin position="100"/>
        <end position="318"/>
    </location>
</feature>
<dbReference type="SUPFAM" id="SSF53335">
    <property type="entry name" value="S-adenosyl-L-methionine-dependent methyltransferases"/>
    <property type="match status" value="1"/>
</dbReference>
<dbReference type="RefSeq" id="WP_085560229.1">
    <property type="nucleotide sequence ID" value="NZ_FOAH01000002.1"/>
</dbReference>
<dbReference type="Proteomes" id="UP000193435">
    <property type="component" value="Unassembled WGS sequence"/>
</dbReference>
<evidence type="ECO:0000313" key="3">
    <source>
        <dbReference type="EMBL" id="SMH39058.1"/>
    </source>
</evidence>
<dbReference type="GO" id="GO:0032259">
    <property type="term" value="P:methylation"/>
    <property type="evidence" value="ECO:0007669"/>
    <property type="project" value="UniProtKB-KW"/>
</dbReference>
<dbReference type="InterPro" id="IPR016843">
    <property type="entry name" value="S-AdoMet-dep_Ade-MeTrfase_prd"/>
</dbReference>
<dbReference type="CDD" id="cd02440">
    <property type="entry name" value="AdoMet_MTases"/>
    <property type="match status" value="1"/>
</dbReference>
<dbReference type="GO" id="GO:0008170">
    <property type="term" value="F:N-methyltransferase activity"/>
    <property type="evidence" value="ECO:0007669"/>
    <property type="project" value="InterPro"/>
</dbReference>
<evidence type="ECO:0000313" key="4">
    <source>
        <dbReference type="Proteomes" id="UP000193435"/>
    </source>
</evidence>
<dbReference type="Pfam" id="PF02384">
    <property type="entry name" value="N6_Mtase"/>
    <property type="match status" value="1"/>
</dbReference>
<dbReference type="EMBL" id="FXBJ01000002">
    <property type="protein sequence ID" value="SMH39058.1"/>
    <property type="molecule type" value="Genomic_DNA"/>
</dbReference>
<dbReference type="STRING" id="1073423.SAMN04488700_2199"/>
<dbReference type="InterPro" id="IPR048375">
    <property type="entry name" value="YtxK-like_N"/>
</dbReference>
<dbReference type="PIRSF" id="PIRSF026567">
    <property type="entry name" value="Adenine_mtase_bact_prd"/>
    <property type="match status" value="1"/>
</dbReference>
<dbReference type="AlphaFoldDB" id="A0A1X7NPK5"/>
<organism evidence="3 4">
    <name type="scientific">Carnobacterium iners</name>
    <dbReference type="NCBI Taxonomy" id="1073423"/>
    <lineage>
        <taxon>Bacteria</taxon>
        <taxon>Bacillati</taxon>
        <taxon>Bacillota</taxon>
        <taxon>Bacilli</taxon>
        <taxon>Lactobacillales</taxon>
        <taxon>Carnobacteriaceae</taxon>
        <taxon>Carnobacterium</taxon>
    </lineage>
</organism>
<dbReference type="InterPro" id="IPR052933">
    <property type="entry name" value="DNA_Protect_Modify"/>
</dbReference>
<dbReference type="OrthoDB" id="9788159at2"/>
<dbReference type="Pfam" id="PF21106">
    <property type="entry name" value="YtxK_like"/>
    <property type="match status" value="1"/>
</dbReference>
<dbReference type="PANTHER" id="PTHR41313">
    <property type="entry name" value="ADENINE-SPECIFIC METHYLTRANSFERASE"/>
    <property type="match status" value="1"/>
</dbReference>
<name>A0A1X7NPK5_9LACT</name>
<evidence type="ECO:0000259" key="2">
    <source>
        <dbReference type="Pfam" id="PF21106"/>
    </source>
</evidence>
<dbReference type="InterPro" id="IPR003356">
    <property type="entry name" value="DNA_methylase_A-5"/>
</dbReference>
<accession>A0A1X7NPK5</accession>
<reference evidence="3 4" key="1">
    <citation type="submission" date="2017-04" db="EMBL/GenBank/DDBJ databases">
        <authorList>
            <person name="Afonso C.L."/>
            <person name="Miller P.J."/>
            <person name="Scott M.A."/>
            <person name="Spackman E."/>
            <person name="Goraichik I."/>
            <person name="Dimitrov K.M."/>
            <person name="Suarez D.L."/>
            <person name="Swayne D.E."/>
        </authorList>
    </citation>
    <scope>NUCLEOTIDE SEQUENCE [LARGE SCALE GENOMIC DNA]</scope>
    <source>
        <strain evidence="3 4">LMG26642</strain>
    </source>
</reference>
<gene>
    <name evidence="3" type="ORF">SAMN04488700_2199</name>
</gene>
<keyword evidence="3" id="KW-0808">Transferase</keyword>
<keyword evidence="3" id="KW-0489">Methyltransferase</keyword>